<name>A0AAE1LAE5_9NEOP</name>
<reference evidence="2" key="1">
    <citation type="submission" date="2021-07" db="EMBL/GenBank/DDBJ databases">
        <authorList>
            <person name="Catto M.A."/>
            <person name="Jacobson A."/>
            <person name="Kennedy G."/>
            <person name="Labadie P."/>
            <person name="Hunt B.G."/>
            <person name="Srinivasan R."/>
        </authorList>
    </citation>
    <scope>NUCLEOTIDE SEQUENCE</scope>
    <source>
        <strain evidence="2">PL_HMW_Pooled</strain>
        <tissue evidence="2">Head</tissue>
    </source>
</reference>
<sequence length="147" mass="16346">MGHRRETDKYLRKSATTRVCAVGGFFVSIPVFLTGIILYTFIQFHSTPAIVTSVLIGIGIIFCGCAMVHNVFVWQKEKTNAVRQLGRQQQEHHRQNLQQHSQPLNSTHWMNDISKHTGNGSLIPGVPPATLDLSSVTTTPHELSTLV</sequence>
<proteinExistence type="predicted"/>
<dbReference type="EMBL" id="JAHWGI010000215">
    <property type="protein sequence ID" value="KAK3910912.1"/>
    <property type="molecule type" value="Genomic_DNA"/>
</dbReference>
<reference evidence="2" key="2">
    <citation type="journal article" date="2023" name="BMC Genomics">
        <title>Pest status, molecular evolution, and epigenetic factors derived from the genome assembly of Frankliniella fusca, a thysanopteran phytovirus vector.</title>
        <authorList>
            <person name="Catto M.A."/>
            <person name="Labadie P.E."/>
            <person name="Jacobson A.L."/>
            <person name="Kennedy G.G."/>
            <person name="Srinivasan R."/>
            <person name="Hunt B.G."/>
        </authorList>
    </citation>
    <scope>NUCLEOTIDE SEQUENCE</scope>
    <source>
        <strain evidence="2">PL_HMW_Pooled</strain>
    </source>
</reference>
<feature type="transmembrane region" description="Helical" evidence="1">
    <location>
        <begin position="21"/>
        <end position="42"/>
    </location>
</feature>
<protein>
    <submittedName>
        <fullName evidence="2">Glucuronide carrier protein-like protein</fullName>
    </submittedName>
</protein>
<dbReference type="Proteomes" id="UP001219518">
    <property type="component" value="Unassembled WGS sequence"/>
</dbReference>
<accession>A0AAE1LAE5</accession>
<keyword evidence="3" id="KW-1185">Reference proteome</keyword>
<comment type="caution">
    <text evidence="2">The sequence shown here is derived from an EMBL/GenBank/DDBJ whole genome shotgun (WGS) entry which is preliminary data.</text>
</comment>
<dbReference type="InterPro" id="IPR029201">
    <property type="entry name" value="Jiraiya"/>
</dbReference>
<evidence type="ECO:0000313" key="2">
    <source>
        <dbReference type="EMBL" id="KAK3910912.1"/>
    </source>
</evidence>
<organism evidence="2 3">
    <name type="scientific">Frankliniella fusca</name>
    <dbReference type="NCBI Taxonomy" id="407009"/>
    <lineage>
        <taxon>Eukaryota</taxon>
        <taxon>Metazoa</taxon>
        <taxon>Ecdysozoa</taxon>
        <taxon>Arthropoda</taxon>
        <taxon>Hexapoda</taxon>
        <taxon>Insecta</taxon>
        <taxon>Pterygota</taxon>
        <taxon>Neoptera</taxon>
        <taxon>Paraneoptera</taxon>
        <taxon>Thysanoptera</taxon>
        <taxon>Terebrantia</taxon>
        <taxon>Thripoidea</taxon>
        <taxon>Thripidae</taxon>
        <taxon>Frankliniella</taxon>
    </lineage>
</organism>
<dbReference type="PANTHER" id="PTHR39947:SF1">
    <property type="entry name" value="IP19862P"/>
    <property type="match status" value="1"/>
</dbReference>
<keyword evidence="1" id="KW-1133">Transmembrane helix</keyword>
<evidence type="ECO:0000313" key="3">
    <source>
        <dbReference type="Proteomes" id="UP001219518"/>
    </source>
</evidence>
<evidence type="ECO:0000256" key="1">
    <source>
        <dbReference type="SAM" id="Phobius"/>
    </source>
</evidence>
<keyword evidence="1" id="KW-0472">Membrane</keyword>
<dbReference type="PANTHER" id="PTHR39947">
    <property type="entry name" value="IP19862P"/>
    <property type="match status" value="1"/>
</dbReference>
<gene>
    <name evidence="2" type="ORF">KUF71_020616</name>
</gene>
<keyword evidence="1" id="KW-0812">Transmembrane</keyword>
<feature type="transmembrane region" description="Helical" evidence="1">
    <location>
        <begin position="48"/>
        <end position="73"/>
    </location>
</feature>
<dbReference type="AlphaFoldDB" id="A0AAE1LAE5"/>
<dbReference type="Pfam" id="PF15038">
    <property type="entry name" value="Jiraiya"/>
    <property type="match status" value="1"/>
</dbReference>